<feature type="chain" id="PRO_5047163474" description="phospholipase C" evidence="5">
    <location>
        <begin position="33"/>
        <end position="723"/>
    </location>
</feature>
<dbReference type="Pfam" id="PF04185">
    <property type="entry name" value="Phosphoesterase"/>
    <property type="match status" value="1"/>
</dbReference>
<evidence type="ECO:0000256" key="4">
    <source>
        <dbReference type="SAM" id="MobiDB-lite"/>
    </source>
</evidence>
<dbReference type="Gene3D" id="3.40.720.10">
    <property type="entry name" value="Alkaline Phosphatase, subunit A"/>
    <property type="match status" value="2"/>
</dbReference>
<dbReference type="EC" id="3.1.4.3" evidence="2"/>
<dbReference type="PANTHER" id="PTHR31956">
    <property type="entry name" value="NON-SPECIFIC PHOSPHOLIPASE C4-RELATED"/>
    <property type="match status" value="1"/>
</dbReference>
<evidence type="ECO:0000256" key="2">
    <source>
        <dbReference type="ARBA" id="ARBA00012018"/>
    </source>
</evidence>
<dbReference type="InterPro" id="IPR017767">
    <property type="entry name" value="PC-PLC"/>
</dbReference>
<proteinExistence type="inferred from homology"/>
<dbReference type="InterPro" id="IPR006311">
    <property type="entry name" value="TAT_signal"/>
</dbReference>
<comment type="caution">
    <text evidence="7">The sequence shown here is derived from an EMBL/GenBank/DDBJ whole genome shotgun (WGS) entry which is preliminary data.</text>
</comment>
<evidence type="ECO:0000256" key="5">
    <source>
        <dbReference type="SAM" id="SignalP"/>
    </source>
</evidence>
<dbReference type="InterPro" id="IPR007312">
    <property type="entry name" value="Phosphoesterase"/>
</dbReference>
<evidence type="ECO:0000259" key="6">
    <source>
        <dbReference type="Pfam" id="PF05506"/>
    </source>
</evidence>
<organism evidence="7 8">
    <name type="scientific">Ideonella azotifigens</name>
    <dbReference type="NCBI Taxonomy" id="513160"/>
    <lineage>
        <taxon>Bacteria</taxon>
        <taxon>Pseudomonadati</taxon>
        <taxon>Pseudomonadota</taxon>
        <taxon>Betaproteobacteria</taxon>
        <taxon>Burkholderiales</taxon>
        <taxon>Sphaerotilaceae</taxon>
        <taxon>Ideonella</taxon>
    </lineage>
</organism>
<evidence type="ECO:0000313" key="8">
    <source>
        <dbReference type="Proteomes" id="UP001500279"/>
    </source>
</evidence>
<dbReference type="PROSITE" id="PS51318">
    <property type="entry name" value="TAT"/>
    <property type="match status" value="1"/>
</dbReference>
<evidence type="ECO:0000313" key="7">
    <source>
        <dbReference type="EMBL" id="GAA0764153.1"/>
    </source>
</evidence>
<dbReference type="PANTHER" id="PTHR31956:SF36">
    <property type="entry name" value="NON-HEMOLYTIC PHOSPHOLIPASE C"/>
    <property type="match status" value="1"/>
</dbReference>
<dbReference type="NCBIfam" id="TIGR03396">
    <property type="entry name" value="PC_PLC"/>
    <property type="match status" value="1"/>
</dbReference>
<protein>
    <recommendedName>
        <fullName evidence="2">phospholipase C</fullName>
        <ecNumber evidence="2">3.1.4.3</ecNumber>
    </recommendedName>
</protein>
<dbReference type="EMBL" id="BAAAEW010000042">
    <property type="protein sequence ID" value="GAA0764153.1"/>
    <property type="molecule type" value="Genomic_DNA"/>
</dbReference>
<reference evidence="7 8" key="1">
    <citation type="journal article" date="2019" name="Int. J. Syst. Evol. Microbiol.">
        <title>The Global Catalogue of Microorganisms (GCM) 10K type strain sequencing project: providing services to taxonomists for standard genome sequencing and annotation.</title>
        <authorList>
            <consortium name="The Broad Institute Genomics Platform"/>
            <consortium name="The Broad Institute Genome Sequencing Center for Infectious Disease"/>
            <person name="Wu L."/>
            <person name="Ma J."/>
        </authorList>
    </citation>
    <scope>NUCLEOTIDE SEQUENCE [LARGE SCALE GENOMIC DNA]</scope>
    <source>
        <strain evidence="7 8">JCM 15503</strain>
    </source>
</reference>
<feature type="signal peptide" evidence="5">
    <location>
        <begin position="1"/>
        <end position="32"/>
    </location>
</feature>
<dbReference type="Pfam" id="PF05506">
    <property type="entry name" value="PLipase_C_C"/>
    <property type="match status" value="2"/>
</dbReference>
<gene>
    <name evidence="7" type="ORF">GCM10009107_49920</name>
</gene>
<evidence type="ECO:0000256" key="3">
    <source>
        <dbReference type="ARBA" id="ARBA00022801"/>
    </source>
</evidence>
<evidence type="ECO:0000256" key="1">
    <source>
        <dbReference type="ARBA" id="ARBA00009717"/>
    </source>
</evidence>
<dbReference type="InterPro" id="IPR008475">
    <property type="entry name" value="PLipase_C_C"/>
</dbReference>
<dbReference type="RefSeq" id="WP_141288885.1">
    <property type="nucleotide sequence ID" value="NZ_BAAAEW010000042.1"/>
</dbReference>
<dbReference type="CDD" id="cd16014">
    <property type="entry name" value="PLC"/>
    <property type="match status" value="1"/>
</dbReference>
<feature type="region of interest" description="Disordered" evidence="4">
    <location>
        <begin position="382"/>
        <end position="410"/>
    </location>
</feature>
<feature type="domain" description="Bacterial phospholipase C C-terminal" evidence="6">
    <location>
        <begin position="527"/>
        <end position="614"/>
    </location>
</feature>
<dbReference type="Proteomes" id="UP001500279">
    <property type="component" value="Unassembled WGS sequence"/>
</dbReference>
<keyword evidence="5" id="KW-0732">Signal</keyword>
<keyword evidence="8" id="KW-1185">Reference proteome</keyword>
<feature type="domain" description="Bacterial phospholipase C C-terminal" evidence="6">
    <location>
        <begin position="637"/>
        <end position="708"/>
    </location>
</feature>
<sequence>MNQPTDRRSFLRGTAQLAAAAAATTALPPAIARALAIPADNTTGTIKDVKHVVILMQENRSFDNYFGTLVGVRGFGDRFTIPLANGRSVWEQSDGTRVVLPYHLDSSQGNAQRVQGTPHSWNDAQNAWNAGRLNEWPRYKTDHSMGYYREAEVGFQFALANAFTVCDAYHCAIQAGTNPNRLFLWTGTNGPTGANVAAVVNEWDGMEAPDKGYTWATYPERLQAAGVSWKVYQNMPDNFTDNSLAGFVNYRLANIAMGNNGDGSPYIPYAPATHDAISPLCKGIANTMPDGGFLQALKDDIKAGTLPAVSWIVAPETYSEHPGPSSPVQGAWYIEQVLNALTADPAVWSKTVLLVNFDENDGFFDHVPTPAAPAIDESGNVAGASTCPVDSERFTHANPPGTTSQPQPDGRVYGMGPRVPMLVLSPWSRGGWVNSQVFDHTSVIRFLEQRFGVQEPQISTWRRAVAGDLTSAFNFVSPNVDPLPALPKLTKKSADKLRAQQETLPQVPVPPEASQTLPTQPWGIRHSRALPYVLKVDATVLAADKRVDVVFRNKGSVGVVFHVYDKLHLDRMPRRYTVEAGMNLSGSWSAKDDQGAYDLWILGPNGFHRHLQGDTDLAKKSPSANPELEVKQSSKDRTLSLVLKNSGSADCSFDIVINAYRDASPASYKVPAGTSLTVTYDASPEKGWYDLTVSVGSKAAFVRRVAGRIENGKHSTSDPAMGV</sequence>
<comment type="similarity">
    <text evidence="1">Belongs to the bacterial phospholipase C family.</text>
</comment>
<keyword evidence="3" id="KW-0378">Hydrolase</keyword>
<name>A0ABN1KE69_9BURK</name>
<dbReference type="InterPro" id="IPR017850">
    <property type="entry name" value="Alkaline_phosphatase_core_sf"/>
</dbReference>
<accession>A0ABN1KE69</accession>